<organism evidence="2 3">
    <name type="scientific">Anabaena catenula FACHB-362</name>
    <dbReference type="NCBI Taxonomy" id="2692877"/>
    <lineage>
        <taxon>Bacteria</taxon>
        <taxon>Bacillati</taxon>
        <taxon>Cyanobacteriota</taxon>
        <taxon>Cyanophyceae</taxon>
        <taxon>Nostocales</taxon>
        <taxon>Nostocaceae</taxon>
        <taxon>Anabaena</taxon>
    </lineage>
</organism>
<dbReference type="Gene3D" id="1.10.260.40">
    <property type="entry name" value="lambda repressor-like DNA-binding domains"/>
    <property type="match status" value="1"/>
</dbReference>
<dbReference type="Pfam" id="PF01381">
    <property type="entry name" value="HTH_3"/>
    <property type="match status" value="1"/>
</dbReference>
<protein>
    <submittedName>
        <fullName evidence="2">Zinc ribbon domain-containing protein</fullName>
    </submittedName>
</protein>
<evidence type="ECO:0000313" key="3">
    <source>
        <dbReference type="Proteomes" id="UP000660381"/>
    </source>
</evidence>
<dbReference type="EMBL" id="JACJTQ010000062">
    <property type="protein sequence ID" value="MBD2694820.1"/>
    <property type="molecule type" value="Genomic_DNA"/>
</dbReference>
<dbReference type="PROSITE" id="PS50943">
    <property type="entry name" value="HTH_CROC1"/>
    <property type="match status" value="1"/>
</dbReference>
<evidence type="ECO:0000313" key="2">
    <source>
        <dbReference type="EMBL" id="MBD2694820.1"/>
    </source>
</evidence>
<dbReference type="SMART" id="SM00530">
    <property type="entry name" value="HTH_XRE"/>
    <property type="match status" value="1"/>
</dbReference>
<dbReference type="InterPro" id="IPR001387">
    <property type="entry name" value="Cro/C1-type_HTH"/>
</dbReference>
<dbReference type="SUPFAM" id="SSF47413">
    <property type="entry name" value="lambda repressor-like DNA-binding domains"/>
    <property type="match status" value="1"/>
</dbReference>
<dbReference type="RefSeq" id="WP_190908946.1">
    <property type="nucleotide sequence ID" value="NZ_JACJTQ010000062.1"/>
</dbReference>
<proteinExistence type="predicted"/>
<dbReference type="InterPro" id="IPR025874">
    <property type="entry name" value="DZR"/>
</dbReference>
<comment type="caution">
    <text evidence="2">The sequence shown here is derived from an EMBL/GenBank/DDBJ whole genome shotgun (WGS) entry which is preliminary data.</text>
</comment>
<reference evidence="2 3" key="1">
    <citation type="journal article" date="2020" name="ISME J.">
        <title>Comparative genomics reveals insights into cyanobacterial evolution and habitat adaptation.</title>
        <authorList>
            <person name="Chen M.Y."/>
            <person name="Teng W.K."/>
            <person name="Zhao L."/>
            <person name="Hu C.X."/>
            <person name="Zhou Y.K."/>
            <person name="Han B.P."/>
            <person name="Song L.R."/>
            <person name="Shu W.S."/>
        </authorList>
    </citation>
    <scope>NUCLEOTIDE SEQUENCE [LARGE SCALE GENOMIC DNA]</scope>
    <source>
        <strain evidence="2 3">FACHB-362</strain>
    </source>
</reference>
<dbReference type="InterPro" id="IPR010982">
    <property type="entry name" value="Lambda_DNA-bd_dom_sf"/>
</dbReference>
<sequence>MSLPYPQESLGEYIRRLRTGCGMSQLELASIADVHIQSLGKIERGKTTKLNQKTMRGLAYALQIPSEYLDSVVKQIPIQDNAIIKFCPCCWSPGSPPEAIWTHIRSQYCFLCGTKLRNNCANCHEPITSLKFRFCPYCGSPYKAQI</sequence>
<gene>
    <name evidence="2" type="ORF">H6G68_24305</name>
</gene>
<keyword evidence="3" id="KW-1185">Reference proteome</keyword>
<feature type="domain" description="HTH cro/C1-type" evidence="1">
    <location>
        <begin position="14"/>
        <end position="69"/>
    </location>
</feature>
<accession>A0ABR8JBF6</accession>
<dbReference type="Proteomes" id="UP000660381">
    <property type="component" value="Unassembled WGS sequence"/>
</dbReference>
<dbReference type="Pfam" id="PF12773">
    <property type="entry name" value="DZR"/>
    <property type="match status" value="1"/>
</dbReference>
<dbReference type="CDD" id="cd00093">
    <property type="entry name" value="HTH_XRE"/>
    <property type="match status" value="1"/>
</dbReference>
<evidence type="ECO:0000259" key="1">
    <source>
        <dbReference type="PROSITE" id="PS50943"/>
    </source>
</evidence>
<name>A0ABR8JBF6_9NOST</name>